<dbReference type="GO" id="GO:0030130">
    <property type="term" value="C:clathrin coat of trans-Golgi network vesicle"/>
    <property type="evidence" value="ECO:0007669"/>
    <property type="project" value="InterPro"/>
</dbReference>
<dbReference type="GO" id="GO:0032050">
    <property type="term" value="F:clathrin heavy chain binding"/>
    <property type="evidence" value="ECO:0007669"/>
    <property type="project" value="TreeGrafter"/>
</dbReference>
<keyword evidence="6" id="KW-0168">Coated pit</keyword>
<accession>A0A2I0X827</accession>
<evidence type="ECO:0000256" key="2">
    <source>
        <dbReference type="ARBA" id="ARBA00004180"/>
    </source>
</evidence>
<dbReference type="Proteomes" id="UP000233837">
    <property type="component" value="Unassembled WGS sequence"/>
</dbReference>
<evidence type="ECO:0000256" key="5">
    <source>
        <dbReference type="ARBA" id="ARBA00023136"/>
    </source>
</evidence>
<dbReference type="GO" id="GO:0072583">
    <property type="term" value="P:clathrin-dependent endocytosis"/>
    <property type="evidence" value="ECO:0007669"/>
    <property type="project" value="TreeGrafter"/>
</dbReference>
<comment type="similarity">
    <text evidence="4">Belongs to the clathrin light chain family.</text>
</comment>
<evidence type="ECO:0000313" key="9">
    <source>
        <dbReference type="EMBL" id="PKU84052.1"/>
    </source>
</evidence>
<feature type="region of interest" description="Disordered" evidence="8">
    <location>
        <begin position="255"/>
        <end position="283"/>
    </location>
</feature>
<dbReference type="GO" id="GO:0030132">
    <property type="term" value="C:clathrin coat of coated pit"/>
    <property type="evidence" value="ECO:0007669"/>
    <property type="project" value="InterPro"/>
</dbReference>
<keyword evidence="7" id="KW-0968">Cytoplasmic vesicle</keyword>
<dbReference type="PANTHER" id="PTHR10639">
    <property type="entry name" value="CLATHRIN LIGHT CHAIN"/>
    <property type="match status" value="1"/>
</dbReference>
<feature type="region of interest" description="Disordered" evidence="8">
    <location>
        <begin position="1"/>
        <end position="57"/>
    </location>
</feature>
<sequence length="360" mass="40666">MSSSFDAFSNDGDAAARVSSHPFDDESYMGYESYSNFTGDDQSNGPNGTSDYVPDGSFGNAEVPVDHAISPEHYGFQADLQQQYPSAASPFTMHESNGHVYGAEENGDIFVSDGPILPEPEEMKEEGFRLREWRRYMENILVILCFRKLQFKYIMDIKEDLFWEFSENKSINQNAIHLEQKEGKEKDMRNQIIAEAEEFKQAFYEKRKLNRESNMTNNREKEKLFLKNQEKFHAEADKQYWKAIAELIPNEVPNIEKKRGKKDPEKKPSVVVIHGPKPGKPTDLSRMRQLLVKLKHTPPPHMKPPPPPAKDAEVAAKKDGNKAKSPTKEATLKSTANTTQASAAAVEVEIAAEPEPASTQ</sequence>
<dbReference type="GO" id="GO:0005198">
    <property type="term" value="F:structural molecule activity"/>
    <property type="evidence" value="ECO:0007669"/>
    <property type="project" value="InterPro"/>
</dbReference>
<keyword evidence="10" id="KW-1185">Reference proteome</keyword>
<proteinExistence type="inferred from homology"/>
<dbReference type="AlphaFoldDB" id="A0A2I0X827"/>
<dbReference type="GO" id="GO:0006886">
    <property type="term" value="P:intracellular protein transport"/>
    <property type="evidence" value="ECO:0007669"/>
    <property type="project" value="InterPro"/>
</dbReference>
<protein>
    <submittedName>
        <fullName evidence="9">Clathrin light chain 1</fullName>
    </submittedName>
</protein>
<reference evidence="9 10" key="2">
    <citation type="journal article" date="2017" name="Nature">
        <title>The Apostasia genome and the evolution of orchids.</title>
        <authorList>
            <person name="Zhang G.Q."/>
            <person name="Liu K.W."/>
            <person name="Li Z."/>
            <person name="Lohaus R."/>
            <person name="Hsiao Y.Y."/>
            <person name="Niu S.C."/>
            <person name="Wang J.Y."/>
            <person name="Lin Y.C."/>
            <person name="Xu Q."/>
            <person name="Chen L.J."/>
            <person name="Yoshida K."/>
            <person name="Fujiwara S."/>
            <person name="Wang Z.W."/>
            <person name="Zhang Y.Q."/>
            <person name="Mitsuda N."/>
            <person name="Wang M."/>
            <person name="Liu G.H."/>
            <person name="Pecoraro L."/>
            <person name="Huang H.X."/>
            <person name="Xiao X.J."/>
            <person name="Lin M."/>
            <person name="Wu X.Y."/>
            <person name="Wu W.L."/>
            <person name="Chen Y.Y."/>
            <person name="Chang S.B."/>
            <person name="Sakamoto S."/>
            <person name="Ohme-Takagi M."/>
            <person name="Yagi M."/>
            <person name="Zeng S.J."/>
            <person name="Shen C.Y."/>
            <person name="Yeh C.M."/>
            <person name="Luo Y.B."/>
            <person name="Tsai W.C."/>
            <person name="Van de Peer Y."/>
            <person name="Liu Z.J."/>
        </authorList>
    </citation>
    <scope>NUCLEOTIDE SEQUENCE [LARGE SCALE GENOMIC DNA]</scope>
    <source>
        <tissue evidence="9">The whole plant</tissue>
    </source>
</reference>
<feature type="compositionally biased region" description="Pro residues" evidence="8">
    <location>
        <begin position="299"/>
        <end position="309"/>
    </location>
</feature>
<evidence type="ECO:0000256" key="4">
    <source>
        <dbReference type="ARBA" id="ARBA00005263"/>
    </source>
</evidence>
<keyword evidence="5" id="KW-0472">Membrane</keyword>
<feature type="compositionally biased region" description="Polar residues" evidence="8">
    <location>
        <begin position="33"/>
        <end position="50"/>
    </location>
</feature>
<dbReference type="EMBL" id="KZ502064">
    <property type="protein sequence ID" value="PKU84052.1"/>
    <property type="molecule type" value="Genomic_DNA"/>
</dbReference>
<evidence type="ECO:0000313" key="10">
    <source>
        <dbReference type="Proteomes" id="UP000233837"/>
    </source>
</evidence>
<comment type="subcellular location">
    <subcellularLocation>
        <location evidence="2">Cytoplasmic vesicle membrane</location>
        <topology evidence="2">Peripheral membrane protein</topology>
        <orientation evidence="2">Cytoplasmic side</orientation>
    </subcellularLocation>
    <subcellularLocation>
        <location evidence="3">Membrane</location>
        <location evidence="3">Coated pit</location>
        <topology evidence="3">Peripheral membrane protein</topology>
        <orientation evidence="3">Cytoplasmic side</orientation>
    </subcellularLocation>
</comment>
<comment type="function">
    <text evidence="1">Clathrin is the major protein of the polyhedral coat of coated pits and vesicles.</text>
</comment>
<feature type="compositionally biased region" description="Basic and acidic residues" evidence="8">
    <location>
        <begin position="255"/>
        <end position="268"/>
    </location>
</feature>
<name>A0A2I0X827_9ASPA</name>
<dbReference type="InterPro" id="IPR000996">
    <property type="entry name" value="Clathrin_L-chain"/>
</dbReference>
<evidence type="ECO:0000256" key="3">
    <source>
        <dbReference type="ARBA" id="ARBA00004277"/>
    </source>
</evidence>
<reference evidence="9 10" key="1">
    <citation type="journal article" date="2016" name="Sci. Rep.">
        <title>The Dendrobium catenatum Lindl. genome sequence provides insights into polysaccharide synthase, floral development and adaptive evolution.</title>
        <authorList>
            <person name="Zhang G.Q."/>
            <person name="Xu Q."/>
            <person name="Bian C."/>
            <person name="Tsai W.C."/>
            <person name="Yeh C.M."/>
            <person name="Liu K.W."/>
            <person name="Yoshida K."/>
            <person name="Zhang L.S."/>
            <person name="Chang S.B."/>
            <person name="Chen F."/>
            <person name="Shi Y."/>
            <person name="Su Y.Y."/>
            <person name="Zhang Y.Q."/>
            <person name="Chen L.J."/>
            <person name="Yin Y."/>
            <person name="Lin M."/>
            <person name="Huang H."/>
            <person name="Deng H."/>
            <person name="Wang Z.W."/>
            <person name="Zhu S.L."/>
            <person name="Zhao X."/>
            <person name="Deng C."/>
            <person name="Niu S.C."/>
            <person name="Huang J."/>
            <person name="Wang M."/>
            <person name="Liu G.H."/>
            <person name="Yang H.J."/>
            <person name="Xiao X.J."/>
            <person name="Hsiao Y.Y."/>
            <person name="Wu W.L."/>
            <person name="Chen Y.Y."/>
            <person name="Mitsuda N."/>
            <person name="Ohme-Takagi M."/>
            <person name="Luo Y.B."/>
            <person name="Van de Peer Y."/>
            <person name="Liu Z.J."/>
        </authorList>
    </citation>
    <scope>NUCLEOTIDE SEQUENCE [LARGE SCALE GENOMIC DNA]</scope>
    <source>
        <tissue evidence="9">The whole plant</tissue>
    </source>
</reference>
<evidence type="ECO:0000256" key="7">
    <source>
        <dbReference type="ARBA" id="ARBA00023329"/>
    </source>
</evidence>
<evidence type="ECO:0000256" key="8">
    <source>
        <dbReference type="SAM" id="MobiDB-lite"/>
    </source>
</evidence>
<feature type="compositionally biased region" description="Basic and acidic residues" evidence="8">
    <location>
        <begin position="310"/>
        <end position="331"/>
    </location>
</feature>
<dbReference type="PANTHER" id="PTHR10639:SF7">
    <property type="entry name" value="CLATHRIN LIGHT CHAIN"/>
    <property type="match status" value="1"/>
</dbReference>
<organism evidence="9 10">
    <name type="scientific">Dendrobium catenatum</name>
    <dbReference type="NCBI Taxonomy" id="906689"/>
    <lineage>
        <taxon>Eukaryota</taxon>
        <taxon>Viridiplantae</taxon>
        <taxon>Streptophyta</taxon>
        <taxon>Embryophyta</taxon>
        <taxon>Tracheophyta</taxon>
        <taxon>Spermatophyta</taxon>
        <taxon>Magnoliopsida</taxon>
        <taxon>Liliopsida</taxon>
        <taxon>Asparagales</taxon>
        <taxon>Orchidaceae</taxon>
        <taxon>Epidendroideae</taxon>
        <taxon>Malaxideae</taxon>
        <taxon>Dendrobiinae</taxon>
        <taxon>Dendrobium</taxon>
    </lineage>
</organism>
<evidence type="ECO:0000256" key="6">
    <source>
        <dbReference type="ARBA" id="ARBA00023176"/>
    </source>
</evidence>
<feature type="region of interest" description="Disordered" evidence="8">
    <location>
        <begin position="296"/>
        <end position="342"/>
    </location>
</feature>
<evidence type="ECO:0000256" key="1">
    <source>
        <dbReference type="ARBA" id="ARBA00003913"/>
    </source>
</evidence>
<dbReference type="STRING" id="906689.A0A2I0X827"/>
<gene>
    <name evidence="9" type="ORF">MA16_Dca010336</name>
</gene>